<dbReference type="Gene3D" id="3.40.190.10">
    <property type="entry name" value="Periplasmic binding protein-like II"/>
    <property type="match status" value="2"/>
</dbReference>
<dbReference type="PANTHER" id="PTHR35841">
    <property type="entry name" value="PHOSPHONATES-BINDING PERIPLASMIC PROTEIN"/>
    <property type="match status" value="1"/>
</dbReference>
<dbReference type="InterPro" id="IPR006311">
    <property type="entry name" value="TAT_signal"/>
</dbReference>
<proteinExistence type="predicted"/>
<sequence length="306" mass="33428">MEPMQNQLTRENVMRRNFLNRLGAWGALGLTGLGLLAPAAARAQDAPPSTGARSRTLSFGIVPQQSASELARLWIPVIAGLAERSGVPLRFATAPDIPTFEKRLAAGAYDLAYMNPYHYSVFARRPGYVAFAKEKGRRLRGIVVVRRDSPIKDMTELAGKAVAFPAPAAFAATVLVRAEFERTHVPIRPVFVNSHESVYLNVTQRQFEAGGGIQRTLQTQDAAVRDELRVLWQTKDYTPHAFAAHPRVPAATLQSLRQAMLAADTDPRSRSALDGIGFKGFEAAQDADWNDVRALGIQTLAALLAE</sequence>
<name>A0ABN6PKD4_9BURK</name>
<evidence type="ECO:0000313" key="2">
    <source>
        <dbReference type="Proteomes" id="UP001057498"/>
    </source>
</evidence>
<organism evidence="1 2">
    <name type="scientific">Sphaerotilus microaerophilus</name>
    <dbReference type="NCBI Taxonomy" id="2914710"/>
    <lineage>
        <taxon>Bacteria</taxon>
        <taxon>Pseudomonadati</taxon>
        <taxon>Pseudomonadota</taxon>
        <taxon>Betaproteobacteria</taxon>
        <taxon>Burkholderiales</taxon>
        <taxon>Sphaerotilaceae</taxon>
        <taxon>Sphaerotilus</taxon>
    </lineage>
</organism>
<dbReference type="Proteomes" id="UP001057498">
    <property type="component" value="Chromosome"/>
</dbReference>
<dbReference type="PANTHER" id="PTHR35841:SF1">
    <property type="entry name" value="PHOSPHONATES-BINDING PERIPLASMIC PROTEIN"/>
    <property type="match status" value="1"/>
</dbReference>
<dbReference type="EMBL" id="AP025730">
    <property type="protein sequence ID" value="BDI05649.1"/>
    <property type="molecule type" value="Genomic_DNA"/>
</dbReference>
<accession>A0ABN6PKD4</accession>
<evidence type="ECO:0000313" key="1">
    <source>
        <dbReference type="EMBL" id="BDI05649.1"/>
    </source>
</evidence>
<gene>
    <name evidence="1" type="ORF">CATMQ487_26190</name>
</gene>
<dbReference type="SUPFAM" id="SSF53850">
    <property type="entry name" value="Periplasmic binding protein-like II"/>
    <property type="match status" value="1"/>
</dbReference>
<keyword evidence="2" id="KW-1185">Reference proteome</keyword>
<dbReference type="PROSITE" id="PS51318">
    <property type="entry name" value="TAT"/>
    <property type="match status" value="1"/>
</dbReference>
<dbReference type="Pfam" id="PF12974">
    <property type="entry name" value="Phosphonate-bd"/>
    <property type="match status" value="1"/>
</dbReference>
<reference evidence="1" key="1">
    <citation type="submission" date="2022-04" db="EMBL/GenBank/DDBJ databases">
        <title>Whole genome sequence of Sphaerotilus sp. FB-5.</title>
        <authorList>
            <person name="Takeda M."/>
            <person name="Narihara S."/>
            <person name="Akimoto M."/>
            <person name="Akimoto R."/>
            <person name="Nishiyashiki S."/>
            <person name="Murakami T."/>
        </authorList>
    </citation>
    <scope>NUCLEOTIDE SEQUENCE</scope>
    <source>
        <strain evidence="1">FB-5</strain>
    </source>
</reference>
<protein>
    <submittedName>
        <fullName evidence="1">Phosphate ABC transporter substrate-binding protein</fullName>
    </submittedName>
</protein>